<organism evidence="2 3">
    <name type="scientific">Wickerhamomyces pijperi</name>
    <name type="common">Yeast</name>
    <name type="synonym">Pichia pijperi</name>
    <dbReference type="NCBI Taxonomy" id="599730"/>
    <lineage>
        <taxon>Eukaryota</taxon>
        <taxon>Fungi</taxon>
        <taxon>Dikarya</taxon>
        <taxon>Ascomycota</taxon>
        <taxon>Saccharomycotina</taxon>
        <taxon>Saccharomycetes</taxon>
        <taxon>Phaffomycetales</taxon>
        <taxon>Wickerhamomycetaceae</taxon>
        <taxon>Wickerhamomyces</taxon>
    </lineage>
</organism>
<gene>
    <name evidence="2" type="ORF">WICPIJ_008280</name>
</gene>
<dbReference type="AlphaFoldDB" id="A0A9P8TJB8"/>
<feature type="compositionally biased region" description="Low complexity" evidence="1">
    <location>
        <begin position="11"/>
        <end position="30"/>
    </location>
</feature>
<evidence type="ECO:0000256" key="1">
    <source>
        <dbReference type="SAM" id="MobiDB-lite"/>
    </source>
</evidence>
<proteinExistence type="predicted"/>
<reference evidence="2" key="2">
    <citation type="submission" date="2021-01" db="EMBL/GenBank/DDBJ databases">
        <authorList>
            <person name="Schikora-Tamarit M.A."/>
        </authorList>
    </citation>
    <scope>NUCLEOTIDE SEQUENCE</scope>
    <source>
        <strain evidence="2">CBS2887</strain>
    </source>
</reference>
<evidence type="ECO:0000313" key="2">
    <source>
        <dbReference type="EMBL" id="KAH3680451.1"/>
    </source>
</evidence>
<feature type="region of interest" description="Disordered" evidence="1">
    <location>
        <begin position="1"/>
        <end position="40"/>
    </location>
</feature>
<comment type="caution">
    <text evidence="2">The sequence shown here is derived from an EMBL/GenBank/DDBJ whole genome shotgun (WGS) entry which is preliminary data.</text>
</comment>
<accession>A0A9P8TJB8</accession>
<sequence length="74" mass="7853">MNGSRSRSRTAAAAKPAPAKATELTLAAPEEAPEPPVELPPAAAPVPLLEDWANVEAAKADKMTNCWNCILIWM</sequence>
<keyword evidence="3" id="KW-1185">Reference proteome</keyword>
<dbReference type="Proteomes" id="UP000774326">
    <property type="component" value="Unassembled WGS sequence"/>
</dbReference>
<reference evidence="2" key="1">
    <citation type="journal article" date="2021" name="Open Biol.">
        <title>Shared evolutionary footprints suggest mitochondrial oxidative damage underlies multiple complex I losses in fungi.</title>
        <authorList>
            <person name="Schikora-Tamarit M.A."/>
            <person name="Marcet-Houben M."/>
            <person name="Nosek J."/>
            <person name="Gabaldon T."/>
        </authorList>
    </citation>
    <scope>NUCLEOTIDE SEQUENCE</scope>
    <source>
        <strain evidence="2">CBS2887</strain>
    </source>
</reference>
<evidence type="ECO:0000313" key="3">
    <source>
        <dbReference type="Proteomes" id="UP000774326"/>
    </source>
</evidence>
<protein>
    <submittedName>
        <fullName evidence="2">Uncharacterized protein</fullName>
    </submittedName>
</protein>
<name>A0A9P8TJB8_WICPI</name>
<dbReference type="EMBL" id="JAEUBG010004734">
    <property type="protein sequence ID" value="KAH3680451.1"/>
    <property type="molecule type" value="Genomic_DNA"/>
</dbReference>